<organism evidence="1 2">
    <name type="scientific">Thermocatellispora tengchongensis</name>
    <dbReference type="NCBI Taxonomy" id="1073253"/>
    <lineage>
        <taxon>Bacteria</taxon>
        <taxon>Bacillati</taxon>
        <taxon>Actinomycetota</taxon>
        <taxon>Actinomycetes</taxon>
        <taxon>Streptosporangiales</taxon>
        <taxon>Streptosporangiaceae</taxon>
        <taxon>Thermocatellispora</taxon>
    </lineage>
</organism>
<evidence type="ECO:0000313" key="1">
    <source>
        <dbReference type="EMBL" id="MBB5134410.1"/>
    </source>
</evidence>
<evidence type="ECO:0000313" key="2">
    <source>
        <dbReference type="Proteomes" id="UP000578449"/>
    </source>
</evidence>
<proteinExistence type="predicted"/>
<protein>
    <submittedName>
        <fullName evidence="1">Uncharacterized protein</fullName>
    </submittedName>
</protein>
<dbReference type="RefSeq" id="WP_185051316.1">
    <property type="nucleotide sequence ID" value="NZ_BAABIX010000007.1"/>
</dbReference>
<gene>
    <name evidence="1" type="ORF">HNP84_004142</name>
</gene>
<name>A0A840PAI8_9ACTN</name>
<dbReference type="Proteomes" id="UP000578449">
    <property type="component" value="Unassembled WGS sequence"/>
</dbReference>
<accession>A0A840PAI8</accession>
<dbReference type="AlphaFoldDB" id="A0A840PAI8"/>
<reference evidence="1 2" key="1">
    <citation type="submission" date="2020-08" db="EMBL/GenBank/DDBJ databases">
        <title>Genomic Encyclopedia of Type Strains, Phase IV (KMG-IV): sequencing the most valuable type-strain genomes for metagenomic binning, comparative biology and taxonomic classification.</title>
        <authorList>
            <person name="Goeker M."/>
        </authorList>
    </citation>
    <scope>NUCLEOTIDE SEQUENCE [LARGE SCALE GENOMIC DNA]</scope>
    <source>
        <strain evidence="1 2">DSM 45615</strain>
    </source>
</reference>
<dbReference type="EMBL" id="JACHGN010000008">
    <property type="protein sequence ID" value="MBB5134410.1"/>
    <property type="molecule type" value="Genomic_DNA"/>
</dbReference>
<dbReference type="Pfam" id="PF20007">
    <property type="entry name" value="fvmRadSAM-pep"/>
    <property type="match status" value="1"/>
</dbReference>
<comment type="caution">
    <text evidence="1">The sequence shown here is derived from an EMBL/GenBank/DDBJ whole genome shotgun (WGS) entry which is preliminary data.</text>
</comment>
<keyword evidence="2" id="KW-1185">Reference proteome</keyword>
<dbReference type="InterPro" id="IPR045488">
    <property type="entry name" value="fvmRadSAM-pep"/>
</dbReference>
<sequence length="69" mass="7601">MARYEIAEHLPDLIQPEEYAEHPGGGLVRIEISVKDGAVEVLGDAMRPEVLERLLELLGPDAVEQMMCG</sequence>